<proteinExistence type="predicted"/>
<dbReference type="KEGG" id="mlj:MLAC_43680"/>
<dbReference type="Pfam" id="PF10604">
    <property type="entry name" value="Polyketide_cyc2"/>
    <property type="match status" value="1"/>
</dbReference>
<dbReference type="CDD" id="cd08862">
    <property type="entry name" value="SRPBCC_Smu440-like"/>
    <property type="match status" value="1"/>
</dbReference>
<accession>A0A7I7NRE7</accession>
<dbReference type="Gene3D" id="3.30.530.20">
    <property type="match status" value="1"/>
</dbReference>
<sequence length="143" mass="15795">MEGHMRYVLEESVHAPAARVWELLVDVAGWPTWTNSMREITRLDEGPLAVGSPSRVTQPKGRPMVWTVTKLEPMREFTWAAKQPGLSLEAVHRIDAAGDGVRTTLEFVATGPLAWLVSLVAGSRIRSYVEMESAGLKRAAERG</sequence>
<dbReference type="EMBL" id="AP022581">
    <property type="protein sequence ID" value="BBX99074.1"/>
    <property type="molecule type" value="Genomic_DNA"/>
</dbReference>
<dbReference type="InterPro" id="IPR019587">
    <property type="entry name" value="Polyketide_cyclase/dehydratase"/>
</dbReference>
<dbReference type="SUPFAM" id="SSF55961">
    <property type="entry name" value="Bet v1-like"/>
    <property type="match status" value="1"/>
</dbReference>
<reference evidence="1 2" key="1">
    <citation type="journal article" date="2019" name="Emerg. Microbes Infect.">
        <title>Comprehensive subspecies identification of 175 nontuberculous mycobacteria species based on 7547 genomic profiles.</title>
        <authorList>
            <person name="Matsumoto Y."/>
            <person name="Kinjo T."/>
            <person name="Motooka D."/>
            <person name="Nabeya D."/>
            <person name="Jung N."/>
            <person name="Uechi K."/>
            <person name="Horii T."/>
            <person name="Iida T."/>
            <person name="Fujita J."/>
            <person name="Nakamura S."/>
        </authorList>
    </citation>
    <scope>NUCLEOTIDE SEQUENCE [LARGE SCALE GENOMIC DNA]</scope>
    <source>
        <strain evidence="1 2">JCM 15657</strain>
    </source>
</reference>
<evidence type="ECO:0000313" key="1">
    <source>
        <dbReference type="EMBL" id="BBX99074.1"/>
    </source>
</evidence>
<gene>
    <name evidence="1" type="ORF">MLAC_43680</name>
</gene>
<dbReference type="AlphaFoldDB" id="A0A7I7NRE7"/>
<protein>
    <recommendedName>
        <fullName evidence="3">Polyketide cyclase</fullName>
    </recommendedName>
</protein>
<keyword evidence="2" id="KW-1185">Reference proteome</keyword>
<evidence type="ECO:0000313" key="2">
    <source>
        <dbReference type="Proteomes" id="UP000466396"/>
    </source>
</evidence>
<organism evidence="1 2">
    <name type="scientific">Mycobacterium lacus</name>
    <dbReference type="NCBI Taxonomy" id="169765"/>
    <lineage>
        <taxon>Bacteria</taxon>
        <taxon>Bacillati</taxon>
        <taxon>Actinomycetota</taxon>
        <taxon>Actinomycetes</taxon>
        <taxon>Mycobacteriales</taxon>
        <taxon>Mycobacteriaceae</taxon>
        <taxon>Mycobacterium</taxon>
    </lineage>
</organism>
<evidence type="ECO:0008006" key="3">
    <source>
        <dbReference type="Google" id="ProtNLM"/>
    </source>
</evidence>
<dbReference type="InterPro" id="IPR023393">
    <property type="entry name" value="START-like_dom_sf"/>
</dbReference>
<dbReference type="Proteomes" id="UP000466396">
    <property type="component" value="Chromosome"/>
</dbReference>
<name>A0A7I7NRE7_9MYCO</name>